<dbReference type="PANTHER" id="PTHR23412:SF17">
    <property type="entry name" value="OTOANCORIN"/>
    <property type="match status" value="1"/>
</dbReference>
<reference evidence="5" key="1">
    <citation type="journal article" date="2008" name="Nature">
        <title>The amphioxus genome and the evolution of the chordate karyotype.</title>
        <authorList>
            <consortium name="US DOE Joint Genome Institute (JGI-PGF)"/>
            <person name="Putnam N.H."/>
            <person name="Butts T."/>
            <person name="Ferrier D.E.K."/>
            <person name="Furlong R.F."/>
            <person name="Hellsten U."/>
            <person name="Kawashima T."/>
            <person name="Robinson-Rechavi M."/>
            <person name="Shoguchi E."/>
            <person name="Terry A."/>
            <person name="Yu J.-K."/>
            <person name="Benito-Gutierrez E.L."/>
            <person name="Dubchak I."/>
            <person name="Garcia-Fernandez J."/>
            <person name="Gibson-Brown J.J."/>
            <person name="Grigoriev I.V."/>
            <person name="Horton A.C."/>
            <person name="de Jong P.J."/>
            <person name="Jurka J."/>
            <person name="Kapitonov V.V."/>
            <person name="Kohara Y."/>
            <person name="Kuroki Y."/>
            <person name="Lindquist E."/>
            <person name="Lucas S."/>
            <person name="Osoegawa K."/>
            <person name="Pennacchio L.A."/>
            <person name="Salamov A.A."/>
            <person name="Satou Y."/>
            <person name="Sauka-Spengler T."/>
            <person name="Schmutz J."/>
            <person name="Shin-I T."/>
            <person name="Toyoda A."/>
            <person name="Bronner-Fraser M."/>
            <person name="Fujiyama A."/>
            <person name="Holland L.Z."/>
            <person name="Holland P.W.H."/>
            <person name="Satoh N."/>
            <person name="Rokhsar D.S."/>
        </authorList>
    </citation>
    <scope>NUCLEOTIDE SEQUENCE [LARGE SCALE GENOMIC DNA]</scope>
    <source>
        <strain evidence="5">S238N-H82</strain>
        <tissue evidence="5">Testes</tissue>
    </source>
</reference>
<dbReference type="EMBL" id="GG666508">
    <property type="protein sequence ID" value="EEN61088.1"/>
    <property type="molecule type" value="Genomic_DNA"/>
</dbReference>
<organism>
    <name type="scientific">Branchiostoma floridae</name>
    <name type="common">Florida lancelet</name>
    <name type="synonym">Amphioxus</name>
    <dbReference type="NCBI Taxonomy" id="7739"/>
    <lineage>
        <taxon>Eukaryota</taxon>
        <taxon>Metazoa</taxon>
        <taxon>Chordata</taxon>
        <taxon>Cephalochordata</taxon>
        <taxon>Leptocardii</taxon>
        <taxon>Amphioxiformes</taxon>
        <taxon>Branchiostomatidae</taxon>
        <taxon>Branchiostoma</taxon>
    </lineage>
</organism>
<dbReference type="InterPro" id="IPR026664">
    <property type="entry name" value="Stereocilin-rel"/>
</dbReference>
<gene>
    <name evidence="5" type="ORF">BRAFLDRAFT_124140</name>
</gene>
<protein>
    <recommendedName>
        <fullName evidence="6">Otoancorin</fullName>
    </recommendedName>
</protein>
<keyword evidence="4" id="KW-1133">Transmembrane helix</keyword>
<evidence type="ECO:0000313" key="5">
    <source>
        <dbReference type="EMBL" id="EEN61088.1"/>
    </source>
</evidence>
<keyword evidence="2" id="KW-0325">Glycoprotein</keyword>
<evidence type="ECO:0000256" key="3">
    <source>
        <dbReference type="SAM" id="MobiDB-lite"/>
    </source>
</evidence>
<dbReference type="eggNOG" id="ENOG502QU5H">
    <property type="taxonomic scope" value="Eukaryota"/>
</dbReference>
<keyword evidence="4" id="KW-0812">Transmembrane</keyword>
<feature type="transmembrane region" description="Helical" evidence="4">
    <location>
        <begin position="60"/>
        <end position="78"/>
    </location>
</feature>
<dbReference type="PANTHER" id="PTHR23412">
    <property type="entry name" value="STEREOCILIN RELATED"/>
    <property type="match status" value="1"/>
</dbReference>
<accession>C3YF86</accession>
<keyword evidence="1" id="KW-0732">Signal</keyword>
<evidence type="ECO:0008006" key="6">
    <source>
        <dbReference type="Google" id="ProtNLM"/>
    </source>
</evidence>
<name>C3YF86_BRAFL</name>
<feature type="compositionally biased region" description="Low complexity" evidence="3">
    <location>
        <begin position="27"/>
        <end position="41"/>
    </location>
</feature>
<sequence>MPAKRREVRGQYTEWHARRTDASELGSSLSSPHRSPHLTSPSPHPAPLQTPEADLKMRSAVLFGLLIATGLVAAVPRAKAPPGDMLTSVHLFSGLVVAVPREKRQLGNARPSRTPPVRPTAPAVPAELKDGIAGAFGDASALDHSSVAKFINNQPSDSSIVQALKGDIEISAIAVDEFKMIPGNLMTKLNDAEFEKITAAQIVAWLKRPNNQYDIRQLDELSTRVSTEKFLAVLTAMKGTAEAGNAARPTPGLSADVQDFLVRKYVEANVNASCGDMATNLQKVSFMPRGMTVENLRKLRENSDQNCGQVAEAVLDINKNGKRYCMMAADARKEVCAFARSAAGDQFGTVENLGKLPPFTDCLTAQDLESASADTLIDLYDDGFFLNVVELPEGGNDIVRRKLESSDRMPKGADLITFFNNVTLVEKLGPAAEVIGDMIGDLSQLEVPAMKKMKRTISGSRVCNAGETEASTKAPSKEEKELDRKLLQAEMSDPSAVTAATLNSLAGSLAEMAPSEIENLNPAAVVDAISTLADEDFSFGEARALIEKYKSGESVSGALSAAQVSSLGKLAAKLPVDELDQMSDADIRSSISTFASAKADMSPAQAKKIAKKARNGNLLDQLGSGEINSFFDALPLNEIESITDDIAADVANGDYSKYSSLPMTKAQAKSVFGVIESGLSGGLDRDTVIELGNAIAGAGDDALDLISNDDFAEVATAMTEQADFGSKMIRKMAQRFKDEIITSFDALTQTDLDTIPADVIPEMTAEDLDDVPAALCSAVTQKVASSERLFDAQEIRQQKHATNALRCRGKETSGDLGESDVEELGNLICGAEDAVLGRVDASGARTALQNYQNCPTKCLSEERKTKLREIFAKMTADAEPAQIDVDSIAAIGLNAYVLPDATIEGIPNTVVAEVLSMVDDIDVVKEEVLEQMDSSCGIDRTAMYNKMVEATTGSSSARRKRSTTVYTCTQVQDLGNAAVSLTEAELGAMTAAEFTNCLETLGGLTGWSTGQLETMRDKVFSDIAAAGSLTTDQVFKLGKIATAFSTSHLSALDLSDIDAVYNIARHSGYSAAQTEAAFTRYLGSSAVSGITTEHLVGLSNFLGGMTAAQIGQISNAAFLESVADIGNLTGFSSDQFTALKDKAISASGAVSTWSAATVQNVGTVAAGLSEAELTALTDAQVPELTPGAIGLIPTSTFANGFSVAQINLLSMEQAQAVTNDQYFALSTEQKNAVDLAQYGSDDVSDAPPRSGVSAVHACVVLVFSAVFIRLL</sequence>
<proteinExistence type="predicted"/>
<dbReference type="AlphaFoldDB" id="C3YF86"/>
<evidence type="ECO:0000256" key="4">
    <source>
        <dbReference type="SAM" id="Phobius"/>
    </source>
</evidence>
<evidence type="ECO:0000256" key="1">
    <source>
        <dbReference type="ARBA" id="ARBA00022729"/>
    </source>
</evidence>
<evidence type="ECO:0000256" key="2">
    <source>
        <dbReference type="ARBA" id="ARBA00023180"/>
    </source>
</evidence>
<keyword evidence="4" id="KW-0472">Membrane</keyword>
<feature type="region of interest" description="Disordered" evidence="3">
    <location>
        <begin position="1"/>
        <end position="50"/>
    </location>
</feature>
<feature type="compositionally biased region" description="Basic and acidic residues" evidence="3">
    <location>
        <begin position="1"/>
        <end position="22"/>
    </location>
</feature>
<dbReference type="InParanoid" id="C3YF86"/>